<evidence type="ECO:0000256" key="1">
    <source>
        <dbReference type="SAM" id="MobiDB-lite"/>
    </source>
</evidence>
<dbReference type="Proteomes" id="UP000323454">
    <property type="component" value="Unassembled WGS sequence"/>
</dbReference>
<reference evidence="3 4" key="2">
    <citation type="submission" date="2019-09" db="EMBL/GenBank/DDBJ databases">
        <authorList>
            <person name="Jin C."/>
        </authorList>
    </citation>
    <scope>NUCLEOTIDE SEQUENCE [LARGE SCALE GENOMIC DNA]</scope>
    <source>
        <strain evidence="3 4">AN110305</strain>
    </source>
</reference>
<dbReference type="OrthoDB" id="3540333at2"/>
<dbReference type="AlphaFoldDB" id="A0A5B2X0Q6"/>
<dbReference type="SUPFAM" id="SSF54427">
    <property type="entry name" value="NTF2-like"/>
    <property type="match status" value="1"/>
</dbReference>
<evidence type="ECO:0000313" key="4">
    <source>
        <dbReference type="Proteomes" id="UP000323454"/>
    </source>
</evidence>
<dbReference type="EMBL" id="VUOB01000054">
    <property type="protein sequence ID" value="KAA2255997.1"/>
    <property type="molecule type" value="Genomic_DNA"/>
</dbReference>
<protein>
    <submittedName>
        <fullName evidence="3">Nuclear transport factor 2 family protein</fullName>
    </submittedName>
</protein>
<feature type="compositionally biased region" description="Basic and acidic residues" evidence="1">
    <location>
        <begin position="1"/>
        <end position="15"/>
    </location>
</feature>
<dbReference type="Gene3D" id="3.10.450.50">
    <property type="match status" value="1"/>
</dbReference>
<evidence type="ECO:0000313" key="3">
    <source>
        <dbReference type="EMBL" id="KAA2255997.1"/>
    </source>
</evidence>
<organism evidence="3 4">
    <name type="scientific">Solihabitans fulvus</name>
    <dbReference type="NCBI Taxonomy" id="1892852"/>
    <lineage>
        <taxon>Bacteria</taxon>
        <taxon>Bacillati</taxon>
        <taxon>Actinomycetota</taxon>
        <taxon>Actinomycetes</taxon>
        <taxon>Pseudonocardiales</taxon>
        <taxon>Pseudonocardiaceae</taxon>
        <taxon>Solihabitans</taxon>
    </lineage>
</organism>
<proteinExistence type="predicted"/>
<feature type="domain" description="DUF4440" evidence="2">
    <location>
        <begin position="34"/>
        <end position="142"/>
    </location>
</feature>
<comment type="caution">
    <text evidence="3">The sequence shown here is derived from an EMBL/GenBank/DDBJ whole genome shotgun (WGS) entry which is preliminary data.</text>
</comment>
<keyword evidence="4" id="KW-1185">Reference proteome</keyword>
<dbReference type="InterPro" id="IPR032710">
    <property type="entry name" value="NTF2-like_dom_sf"/>
</dbReference>
<name>A0A5B2X0Q6_9PSEU</name>
<evidence type="ECO:0000259" key="2">
    <source>
        <dbReference type="Pfam" id="PF14534"/>
    </source>
</evidence>
<dbReference type="Pfam" id="PF14534">
    <property type="entry name" value="DUF4440"/>
    <property type="match status" value="1"/>
</dbReference>
<reference evidence="3 4" key="1">
    <citation type="submission" date="2019-09" db="EMBL/GenBank/DDBJ databases">
        <title>Goodfellowia gen. nov., a new genus of the Pseudonocardineae related to Actinoalloteichus, containing Goodfellowia coeruleoviolacea gen. nov., comb. nov. gen. nov., comb. nov.</title>
        <authorList>
            <person name="Labeda D."/>
        </authorList>
    </citation>
    <scope>NUCLEOTIDE SEQUENCE [LARGE SCALE GENOMIC DNA]</scope>
    <source>
        <strain evidence="3 4">AN110305</strain>
    </source>
</reference>
<dbReference type="InterPro" id="IPR027843">
    <property type="entry name" value="DUF4440"/>
</dbReference>
<accession>A0A5B2X0Q6</accession>
<sequence length="154" mass="16328">MPPRCRVDHAPDLERTPMTPAQANPEDRAALLGRDQNFFDALVAADAAALGKLLADDFLLVGIADGATVGRTDLLGAVSAGAVRFPAIQSFPDEAVVRRVGDVGIVVGRTRMNFADPEGGEFASDSRYTHVFALDPATGWRLLSAQGTEIKPAR</sequence>
<feature type="region of interest" description="Disordered" evidence="1">
    <location>
        <begin position="1"/>
        <end position="24"/>
    </location>
</feature>
<gene>
    <name evidence="3" type="ORF">F0L68_27865</name>
</gene>